<evidence type="ECO:0000313" key="2">
    <source>
        <dbReference type="Proteomes" id="UP001190002"/>
    </source>
</evidence>
<reference evidence="1" key="1">
    <citation type="submission" date="2023-07" db="EMBL/GenBank/DDBJ databases">
        <authorList>
            <person name="Peeters C."/>
        </authorList>
    </citation>
    <scope>NUCLEOTIDE SEQUENCE</scope>
    <source>
        <strain evidence="1">R-77591</strain>
    </source>
</reference>
<gene>
    <name evidence="1" type="ORF">R77591_01649</name>
</gene>
<dbReference type="EMBL" id="CATVXE010000006">
    <property type="protein sequence ID" value="CAJ0682069.1"/>
    <property type="molecule type" value="Genomic_DNA"/>
</dbReference>
<evidence type="ECO:0000313" key="1">
    <source>
        <dbReference type="EMBL" id="CAJ0682069.1"/>
    </source>
</evidence>
<comment type="caution">
    <text evidence="1">The sequence shown here is derived from an EMBL/GenBank/DDBJ whole genome shotgun (WGS) entry which is preliminary data.</text>
</comment>
<dbReference type="Proteomes" id="UP001190002">
    <property type="component" value="Unassembled WGS sequence"/>
</dbReference>
<proteinExistence type="predicted"/>
<organism evidence="1 2">
    <name type="scientific">Ralstonia mannitolilytica</name>
    <dbReference type="NCBI Taxonomy" id="105219"/>
    <lineage>
        <taxon>Bacteria</taxon>
        <taxon>Pseudomonadati</taxon>
        <taxon>Pseudomonadota</taxon>
        <taxon>Betaproteobacteria</taxon>
        <taxon>Burkholderiales</taxon>
        <taxon>Burkholderiaceae</taxon>
        <taxon>Ralstonia</taxon>
    </lineage>
</organism>
<protein>
    <submittedName>
        <fullName evidence="1">Uncharacterized protein</fullName>
    </submittedName>
</protein>
<dbReference type="AlphaFoldDB" id="A0AAD2EIW2"/>
<accession>A0AAD2EIW2</accession>
<sequence>MRVVLTGGAYTARSLIADAQRCVNLYPEMNPQDAAAPVTHYPTPGLTLISSPPVAGESRCIYTATTGQRYEVVGSNVYSVDLNNVYTLLGSLTTTSGHVCMIDNGTSAFLVDGSPSGKTINLATNAMSSVSDPAFYGADRVDIVDGFFVFNKPYSQQFYISNYNDITFNSLDIASKSTFPDKLVTLGVMHREIWLIGEQTTEVWYNTGSADFTFGRMPGVFIEQGCVAKHSLAKHDLNLFWLGRDKNGQGIVIQGKNYTANRISTHAIEQEFQTYSRLDDAIGYTYQQGGHPFYVLSFPTANKTWCYDLATGQWHQRGYLEADGSVSRHRGACHSFNQGRNLVGDYATGKVYSLDPNAYTDNGNPILHIRSFPHIGAAGKRALFRQFVADMEVGQGLPGDTADPEVRLRWSDDRGFSWGNYVSGSLGKAGDYISVIQYQRLGYARDRVFELSWSAPVKTALNGAYIDMSAART</sequence>
<name>A0AAD2EIW2_9RALS</name>